<keyword evidence="5" id="KW-1185">Reference proteome</keyword>
<dbReference type="SUPFAM" id="SSF50044">
    <property type="entry name" value="SH3-domain"/>
    <property type="match status" value="1"/>
</dbReference>
<accession>A0A139ANR7</accession>
<feature type="region of interest" description="Disordered" evidence="1">
    <location>
        <begin position="249"/>
        <end position="278"/>
    </location>
</feature>
<feature type="chain" id="PRO_5007296306" description="SH3 domain-containing protein" evidence="3">
    <location>
        <begin position="30"/>
        <end position="303"/>
    </location>
</feature>
<dbReference type="Proteomes" id="UP000070544">
    <property type="component" value="Unassembled WGS sequence"/>
</dbReference>
<feature type="transmembrane region" description="Helical" evidence="2">
    <location>
        <begin position="78"/>
        <end position="101"/>
    </location>
</feature>
<evidence type="ECO:0000256" key="1">
    <source>
        <dbReference type="SAM" id="MobiDB-lite"/>
    </source>
</evidence>
<feature type="signal peptide" evidence="3">
    <location>
        <begin position="1"/>
        <end position="29"/>
    </location>
</feature>
<evidence type="ECO:0000313" key="5">
    <source>
        <dbReference type="Proteomes" id="UP000070544"/>
    </source>
</evidence>
<evidence type="ECO:0000256" key="3">
    <source>
        <dbReference type="SAM" id="SignalP"/>
    </source>
</evidence>
<dbReference type="Gene3D" id="2.30.30.40">
    <property type="entry name" value="SH3 Domains"/>
    <property type="match status" value="1"/>
</dbReference>
<dbReference type="OrthoDB" id="10562195at2759"/>
<gene>
    <name evidence="4" type="ORF">M427DRAFT_29720</name>
</gene>
<keyword evidence="3" id="KW-0732">Signal</keyword>
<evidence type="ECO:0008006" key="6">
    <source>
        <dbReference type="Google" id="ProtNLM"/>
    </source>
</evidence>
<evidence type="ECO:0000313" key="4">
    <source>
        <dbReference type="EMBL" id="KXS18390.1"/>
    </source>
</evidence>
<organism evidence="4 5">
    <name type="scientific">Gonapodya prolifera (strain JEL478)</name>
    <name type="common">Monoblepharis prolifera</name>
    <dbReference type="NCBI Taxonomy" id="1344416"/>
    <lineage>
        <taxon>Eukaryota</taxon>
        <taxon>Fungi</taxon>
        <taxon>Fungi incertae sedis</taxon>
        <taxon>Chytridiomycota</taxon>
        <taxon>Chytridiomycota incertae sedis</taxon>
        <taxon>Monoblepharidomycetes</taxon>
        <taxon>Monoblepharidales</taxon>
        <taxon>Gonapodyaceae</taxon>
        <taxon>Gonapodya</taxon>
    </lineage>
</organism>
<dbReference type="EMBL" id="KQ965742">
    <property type="protein sequence ID" value="KXS18390.1"/>
    <property type="molecule type" value="Genomic_DNA"/>
</dbReference>
<protein>
    <recommendedName>
        <fullName evidence="6">SH3 domain-containing protein</fullName>
    </recommendedName>
</protein>
<reference evidence="4 5" key="1">
    <citation type="journal article" date="2015" name="Genome Biol. Evol.">
        <title>Phylogenomic analyses indicate that early fungi evolved digesting cell walls of algal ancestors of land plants.</title>
        <authorList>
            <person name="Chang Y."/>
            <person name="Wang S."/>
            <person name="Sekimoto S."/>
            <person name="Aerts A.L."/>
            <person name="Choi C."/>
            <person name="Clum A."/>
            <person name="LaButti K.M."/>
            <person name="Lindquist E.A."/>
            <person name="Yee Ngan C."/>
            <person name="Ohm R.A."/>
            <person name="Salamov A.A."/>
            <person name="Grigoriev I.V."/>
            <person name="Spatafora J.W."/>
            <person name="Berbee M.L."/>
        </authorList>
    </citation>
    <scope>NUCLEOTIDE SEQUENCE [LARGE SCALE GENOMIC DNA]</scope>
    <source>
        <strain evidence="4 5">JEL478</strain>
    </source>
</reference>
<sequence>MRSRGSIFRPIALPLPLLLLFYDALPVDSQTVTSTISTATATLPPTSVLPLAIFSAPVGSPPPTFVSSPLSSSSGPDLTVIVASVGSVLAALLIIIGGVMMHKRRVAKRLRLAAEARGQHGNPEYVYDSEVWEDDYRVDPHFWQPVVPGVGPSPPQPSPYARLIGVSLANNLPAYTFPDAALPELEVEDAFFPTEPNEIRLSTGDRVRLESCTREGLAVGQNLATGEFGVFPLSNLRITSPVVPAVPLQTPSLPHSSPEPSLPSPPSSPELSSSPNRSKVWSRLLVARWGKKTVEANTNESAV</sequence>
<keyword evidence="2" id="KW-0812">Transmembrane</keyword>
<dbReference type="InterPro" id="IPR036028">
    <property type="entry name" value="SH3-like_dom_sf"/>
</dbReference>
<proteinExistence type="predicted"/>
<keyword evidence="2" id="KW-1133">Transmembrane helix</keyword>
<keyword evidence="2" id="KW-0472">Membrane</keyword>
<dbReference type="AlphaFoldDB" id="A0A139ANR7"/>
<evidence type="ECO:0000256" key="2">
    <source>
        <dbReference type="SAM" id="Phobius"/>
    </source>
</evidence>
<name>A0A139ANR7_GONPJ</name>